<feature type="compositionally biased region" description="Low complexity" evidence="1">
    <location>
        <begin position="104"/>
        <end position="121"/>
    </location>
</feature>
<reference evidence="3 4" key="1">
    <citation type="submission" date="2024-05" db="EMBL/GenBank/DDBJ databases">
        <title>A draft genome resource for the thread blight pathogen Marasmius tenuissimus strain MS-2.</title>
        <authorList>
            <person name="Yulfo-Soto G.E."/>
            <person name="Baruah I.K."/>
            <person name="Amoako-Attah I."/>
            <person name="Bukari Y."/>
            <person name="Meinhardt L.W."/>
            <person name="Bailey B.A."/>
            <person name="Cohen S.P."/>
        </authorList>
    </citation>
    <scope>NUCLEOTIDE SEQUENCE [LARGE SCALE GENOMIC DNA]</scope>
    <source>
        <strain evidence="3 4">MS-2</strain>
    </source>
</reference>
<gene>
    <name evidence="3" type="ORF">AAF712_002867</name>
</gene>
<keyword evidence="2" id="KW-0472">Membrane</keyword>
<accession>A0ABR3A8X9</accession>
<evidence type="ECO:0000256" key="2">
    <source>
        <dbReference type="SAM" id="Phobius"/>
    </source>
</evidence>
<feature type="region of interest" description="Disordered" evidence="1">
    <location>
        <begin position="136"/>
        <end position="194"/>
    </location>
</feature>
<sequence>MTTTTTAAVSSTSPTTTTNAPSTPPAAAAVTSFVPGSPQQSIQAVINDPPPPYPAPSRRIRRANNRSTNSNHEVPAPVAVPIPSDSEETTPLLRPTGRRGPGAGRPRSASHGSVFSSASGAPSLAQTVVSLFQTEYDSDYDGEDDDEDCRDRAGEREAQRARRRGEAFTDASSDDEDGPRLVRQPTRTHQGHQYTQIPHFAVQDPDSPQDEIHPHTHPKSRYLQTRLFSRAFWRRYYHPFTRKHYWIAFFHLLVVNFPFALTAWVYLFVFTLTGTALLITLPIGAILCFLNGIGARTFARGELYLQTKFHKPSLSLYPYGSHNHPQEHPYPLFTRLRPPSAAEIESGVAVAGEMVREESFYRNSYAMFADPTTYQSLFYFLVIKAPITLGLFILTLCVFGPMLILAPLTGPMALRAARRLGRWQAGVAVDGLLPGRRG</sequence>
<comment type="caution">
    <text evidence="3">The sequence shown here is derived from an EMBL/GenBank/DDBJ whole genome shotgun (WGS) entry which is preliminary data.</text>
</comment>
<evidence type="ECO:0008006" key="5">
    <source>
        <dbReference type="Google" id="ProtNLM"/>
    </source>
</evidence>
<organism evidence="3 4">
    <name type="scientific">Marasmius tenuissimus</name>
    <dbReference type="NCBI Taxonomy" id="585030"/>
    <lineage>
        <taxon>Eukaryota</taxon>
        <taxon>Fungi</taxon>
        <taxon>Dikarya</taxon>
        <taxon>Basidiomycota</taxon>
        <taxon>Agaricomycotina</taxon>
        <taxon>Agaricomycetes</taxon>
        <taxon>Agaricomycetidae</taxon>
        <taxon>Agaricales</taxon>
        <taxon>Marasmiineae</taxon>
        <taxon>Marasmiaceae</taxon>
        <taxon>Marasmius</taxon>
    </lineage>
</organism>
<evidence type="ECO:0000313" key="3">
    <source>
        <dbReference type="EMBL" id="KAL0069970.1"/>
    </source>
</evidence>
<keyword evidence="4" id="KW-1185">Reference proteome</keyword>
<feature type="transmembrane region" description="Helical" evidence="2">
    <location>
        <begin position="377"/>
        <end position="404"/>
    </location>
</feature>
<feature type="compositionally biased region" description="Low complexity" evidence="1">
    <location>
        <begin position="1"/>
        <end position="32"/>
    </location>
</feature>
<dbReference type="Proteomes" id="UP001437256">
    <property type="component" value="Unassembled WGS sequence"/>
</dbReference>
<evidence type="ECO:0000256" key="1">
    <source>
        <dbReference type="SAM" id="MobiDB-lite"/>
    </source>
</evidence>
<feature type="transmembrane region" description="Helical" evidence="2">
    <location>
        <begin position="244"/>
        <end position="261"/>
    </location>
</feature>
<evidence type="ECO:0000313" key="4">
    <source>
        <dbReference type="Proteomes" id="UP001437256"/>
    </source>
</evidence>
<protein>
    <recommendedName>
        <fullName evidence="5">Sensor domain-containing protein</fullName>
    </recommendedName>
</protein>
<feature type="compositionally biased region" description="Polar residues" evidence="1">
    <location>
        <begin position="185"/>
        <end position="194"/>
    </location>
</feature>
<proteinExistence type="predicted"/>
<dbReference type="EMBL" id="JBBXMP010000009">
    <property type="protein sequence ID" value="KAL0069970.1"/>
    <property type="molecule type" value="Genomic_DNA"/>
</dbReference>
<name>A0ABR3A8X9_9AGAR</name>
<feature type="compositionally biased region" description="Acidic residues" evidence="1">
    <location>
        <begin position="136"/>
        <end position="148"/>
    </location>
</feature>
<feature type="compositionally biased region" description="Basic and acidic residues" evidence="1">
    <location>
        <begin position="149"/>
        <end position="167"/>
    </location>
</feature>
<keyword evidence="2" id="KW-1133">Transmembrane helix</keyword>
<feature type="region of interest" description="Disordered" evidence="1">
    <location>
        <begin position="1"/>
        <end position="122"/>
    </location>
</feature>
<keyword evidence="2" id="KW-0812">Transmembrane</keyword>
<feature type="transmembrane region" description="Helical" evidence="2">
    <location>
        <begin position="267"/>
        <end position="290"/>
    </location>
</feature>